<dbReference type="AlphaFoldDB" id="A0A1J0VQU3"/>
<dbReference type="Pfam" id="PF03583">
    <property type="entry name" value="LIP"/>
    <property type="match status" value="1"/>
</dbReference>
<keyword evidence="1" id="KW-0732">Signal</keyword>
<dbReference type="PIRSF" id="PIRSF029171">
    <property type="entry name" value="Esterase_LipA"/>
    <property type="match status" value="1"/>
</dbReference>
<dbReference type="SUPFAM" id="SSF53474">
    <property type="entry name" value="alpha/beta-Hydrolases"/>
    <property type="match status" value="1"/>
</dbReference>
<dbReference type="Gene3D" id="1.10.260.130">
    <property type="match status" value="1"/>
</dbReference>
<evidence type="ECO:0000256" key="1">
    <source>
        <dbReference type="SAM" id="SignalP"/>
    </source>
</evidence>
<dbReference type="Gene3D" id="3.40.50.1820">
    <property type="entry name" value="alpha/beta hydrolase"/>
    <property type="match status" value="1"/>
</dbReference>
<dbReference type="InterPro" id="IPR005152">
    <property type="entry name" value="Lipase_secreted"/>
</dbReference>
<dbReference type="EMBL" id="CP018082">
    <property type="protein sequence ID" value="APE34398.1"/>
    <property type="molecule type" value="Genomic_DNA"/>
</dbReference>
<protein>
    <submittedName>
        <fullName evidence="2">Lipase</fullName>
    </submittedName>
</protein>
<keyword evidence="3" id="KW-1185">Reference proteome</keyword>
<feature type="signal peptide" evidence="1">
    <location>
        <begin position="1"/>
        <end position="26"/>
    </location>
</feature>
<name>A0A1J0VQU3_9NOCA</name>
<evidence type="ECO:0000313" key="2">
    <source>
        <dbReference type="EMBL" id="APE34398.1"/>
    </source>
</evidence>
<gene>
    <name evidence="2" type="ORF">BOX37_11010</name>
</gene>
<reference evidence="2" key="1">
    <citation type="submission" date="2016-11" db="EMBL/GenBank/DDBJ databases">
        <authorList>
            <person name="Jaros S."/>
            <person name="Januszkiewicz K."/>
            <person name="Wedrychowicz H."/>
        </authorList>
    </citation>
    <scope>NUCLEOTIDE SEQUENCE [LARGE SCALE GENOMIC DNA]</scope>
    <source>
        <strain evidence="2">Y48</strain>
    </source>
</reference>
<dbReference type="Proteomes" id="UP000183810">
    <property type="component" value="Chromosome"/>
</dbReference>
<organism evidence="2 3">
    <name type="scientific">Nocardia mangyaensis</name>
    <dbReference type="NCBI Taxonomy" id="2213200"/>
    <lineage>
        <taxon>Bacteria</taxon>
        <taxon>Bacillati</taxon>
        <taxon>Actinomycetota</taxon>
        <taxon>Actinomycetes</taxon>
        <taxon>Mycobacteriales</taxon>
        <taxon>Nocardiaceae</taxon>
        <taxon>Nocardia</taxon>
    </lineage>
</organism>
<evidence type="ECO:0000313" key="3">
    <source>
        <dbReference type="Proteomes" id="UP000183810"/>
    </source>
</evidence>
<proteinExistence type="predicted"/>
<dbReference type="GO" id="GO:0016042">
    <property type="term" value="P:lipid catabolic process"/>
    <property type="evidence" value="ECO:0007669"/>
    <property type="project" value="InterPro"/>
</dbReference>
<sequence length="440" mass="45497">MESCMRRTRSLARLATVTALVCLAAAAGHGVGAGQAAATPVGAFYTPPAQIPQEPGAIVKTQPMTILATAPTAAGWPTQAQHVMYTSRLQDGSPVAVTGTYIEASNPWQGPGPRPTVVIGPGTSGQADRCAMSVAFSTGVSVTADPALGLSANQELPASAVWSALGARVLVTDYIGLGTPGIHTYANRFESAHAVLDGARAANTLGGVGPETPVVFWGYSQGGGATAAAAELQPQYAPELTVKGTWAGGPVADLSAILELIDGALIGGAIGYAVNAMLARYPELGRAMDRVITPQGQDTLATLSETCVADLIFRHPFLETNTLTVDGRSLSEHLGDIPEAAPVLAELRLGSRAPVTPVLITSGRNDDTVPYGQARRLAEEWCGQGAAVTFRTNELPPILPGTTIPNHFGPELIDAFGQDNAIVYLLDRLADKPISGCTFD</sequence>
<dbReference type="GO" id="GO:0004806">
    <property type="term" value="F:triacylglycerol lipase activity"/>
    <property type="evidence" value="ECO:0007669"/>
    <property type="project" value="InterPro"/>
</dbReference>
<accession>A0A1J0VQU3</accession>
<feature type="chain" id="PRO_5038838544" evidence="1">
    <location>
        <begin position="27"/>
        <end position="440"/>
    </location>
</feature>
<dbReference type="PANTHER" id="PTHR34853:SF1">
    <property type="entry name" value="LIPASE 5"/>
    <property type="match status" value="1"/>
</dbReference>
<dbReference type="KEGG" id="nsl:BOX37_11010"/>
<dbReference type="PANTHER" id="PTHR34853">
    <property type="match status" value="1"/>
</dbReference>
<dbReference type="InterPro" id="IPR029058">
    <property type="entry name" value="AB_hydrolase_fold"/>
</dbReference>